<keyword evidence="1" id="KW-1133">Transmembrane helix</keyword>
<dbReference type="NCBIfam" id="NF037953">
    <property type="entry name" value="frad"/>
    <property type="match status" value="1"/>
</dbReference>
<keyword evidence="1" id="KW-0812">Transmembrane</keyword>
<dbReference type="InterPro" id="IPR020360">
    <property type="entry name" value="Uncharacterised_alr2393"/>
</dbReference>
<feature type="transmembrane region" description="Helical" evidence="1">
    <location>
        <begin position="58"/>
        <end position="76"/>
    </location>
</feature>
<dbReference type="KEGG" id="dcm:NIES806_32630"/>
<dbReference type="OrthoDB" id="527058at2"/>
<keyword evidence="1" id="KW-0472">Membrane</keyword>
<dbReference type="EMBL" id="AP018316">
    <property type="protein sequence ID" value="BAZ87045.1"/>
    <property type="molecule type" value="Genomic_DNA"/>
</dbReference>
<dbReference type="RefSeq" id="WP_096668865.1">
    <property type="nucleotide sequence ID" value="NZ_AP018316.1"/>
</dbReference>
<sequence>MNFLLKEIGGIFKYIQDLFAGVQKFLTPTKAYSWQTLIYLSVFSWGISYFAVGYIRDIIAFCGWLFLLAGTTWYTTDDPLRIPGTFMPVGAVITGFLVSVFAFGHKEGVLTSNTIVIWPTIAAIVTAIPNFFEGTGGKLAKAKLPKLQDRQKVVVLLAWCMLISCWLQFYFVIDKWLKEYPSLRADNFQKSAFVIRLEPPARKPKTGDLILNKLQPLINQQLANKPWGEVEKWLLEANQQLGNLGRRTINSNLGKSQEKLLWRVEPRVVGINSGGYRLDILTIWGGPSANAQGYYWKKSCLIQPSNSDKQTDNKNTVARLTCDRTSKFIMGSPPAQQQESNKKLL</sequence>
<feature type="transmembrane region" description="Helical" evidence="1">
    <location>
        <begin position="115"/>
        <end position="132"/>
    </location>
</feature>
<evidence type="ECO:0000313" key="3">
    <source>
        <dbReference type="Proteomes" id="UP000218702"/>
    </source>
</evidence>
<reference evidence="2 3" key="1">
    <citation type="submission" date="2017-06" db="EMBL/GenBank/DDBJ databases">
        <title>Genome sequencing of cyanobaciteial culture collection at National Institute for Environmental Studies (NIES).</title>
        <authorList>
            <person name="Hirose Y."/>
            <person name="Shimura Y."/>
            <person name="Fujisawa T."/>
            <person name="Nakamura Y."/>
            <person name="Kawachi M."/>
        </authorList>
    </citation>
    <scope>NUCLEOTIDE SEQUENCE [LARGE SCALE GENOMIC DNA]</scope>
    <source>
        <strain evidence="2 3">NIES-806</strain>
    </source>
</reference>
<feature type="transmembrane region" description="Helical" evidence="1">
    <location>
        <begin position="82"/>
        <end position="103"/>
    </location>
</feature>
<protein>
    <recommendedName>
        <fullName evidence="4">DUF5357 domain-containing protein</fullName>
    </recommendedName>
</protein>
<evidence type="ECO:0000313" key="2">
    <source>
        <dbReference type="EMBL" id="BAZ87045.1"/>
    </source>
</evidence>
<dbReference type="Pfam" id="PF17310">
    <property type="entry name" value="DUF5357"/>
    <property type="match status" value="1"/>
</dbReference>
<gene>
    <name evidence="2" type="ORF">NIES806_32630</name>
</gene>
<keyword evidence="3" id="KW-1185">Reference proteome</keyword>
<feature type="transmembrane region" description="Helical" evidence="1">
    <location>
        <begin position="152"/>
        <end position="173"/>
    </location>
</feature>
<organism evidence="2 3">
    <name type="scientific">Dolichospermum compactum NIES-806</name>
    <dbReference type="NCBI Taxonomy" id="1973481"/>
    <lineage>
        <taxon>Bacteria</taxon>
        <taxon>Bacillati</taxon>
        <taxon>Cyanobacteriota</taxon>
        <taxon>Cyanophyceae</taxon>
        <taxon>Nostocales</taxon>
        <taxon>Aphanizomenonaceae</taxon>
        <taxon>Dolichospermum</taxon>
        <taxon>Dolichospermum compactum</taxon>
    </lineage>
</organism>
<evidence type="ECO:0008006" key="4">
    <source>
        <dbReference type="Google" id="ProtNLM"/>
    </source>
</evidence>
<dbReference type="AlphaFoldDB" id="A0A1Z4V717"/>
<name>A0A1Z4V717_9CYAN</name>
<evidence type="ECO:0000256" key="1">
    <source>
        <dbReference type="SAM" id="Phobius"/>
    </source>
</evidence>
<proteinExistence type="predicted"/>
<dbReference type="Proteomes" id="UP000218702">
    <property type="component" value="Chromosome"/>
</dbReference>
<accession>A0A1Z4V717</accession>